<evidence type="ECO:0000313" key="5">
    <source>
        <dbReference type="Proteomes" id="UP001212997"/>
    </source>
</evidence>
<gene>
    <name evidence="4" type="ORF">NLI96_g12332</name>
</gene>
<dbReference type="InterPro" id="IPR008207">
    <property type="entry name" value="Sig_transdc_His_kin_Hpt_dom"/>
</dbReference>
<feature type="region of interest" description="Disordered" evidence="2">
    <location>
        <begin position="1"/>
        <end position="122"/>
    </location>
</feature>
<dbReference type="AlphaFoldDB" id="A0AAD5Y8A4"/>
<dbReference type="GO" id="GO:0005634">
    <property type="term" value="C:nucleus"/>
    <property type="evidence" value="ECO:0007669"/>
    <property type="project" value="TreeGrafter"/>
</dbReference>
<dbReference type="InterPro" id="IPR045871">
    <property type="entry name" value="AHP1-5/YPD1"/>
</dbReference>
<dbReference type="SMART" id="SM00073">
    <property type="entry name" value="HPT"/>
    <property type="match status" value="1"/>
</dbReference>
<dbReference type="PANTHER" id="PTHR28242:SF52">
    <property type="entry name" value="PHOSPHORELAY INTERMEDIATE PROTEIN YPD1"/>
    <property type="match status" value="1"/>
</dbReference>
<dbReference type="Pfam" id="PF01627">
    <property type="entry name" value="Hpt"/>
    <property type="match status" value="1"/>
</dbReference>
<sequence>MASSTTTLPPQSPRSPLVNASARLRSPSPPAPSHPSITSQVDSPLNGKTITPADAALLRATPPPSSKLLSVSSPRAVSEEPSREAPEAEPGEDADEKKPVENGDAVEGSDEAAPAESEEYHPINMEIFEQILELDEDDEDLEFSSGMVEAYFAQADKTFDDMDEALRDKKLAELSSLGHFLKGSSAALGIHRVQNTCEEIQHYGKKEDFKAGGKALLDDVALGMIEVCIARGKEEYKVARKWLEDWFEEKKKKD</sequence>
<evidence type="ECO:0000259" key="3">
    <source>
        <dbReference type="PROSITE" id="PS50894"/>
    </source>
</evidence>
<organism evidence="4 5">
    <name type="scientific">Meripilus lineatus</name>
    <dbReference type="NCBI Taxonomy" id="2056292"/>
    <lineage>
        <taxon>Eukaryota</taxon>
        <taxon>Fungi</taxon>
        <taxon>Dikarya</taxon>
        <taxon>Basidiomycota</taxon>
        <taxon>Agaricomycotina</taxon>
        <taxon>Agaricomycetes</taxon>
        <taxon>Polyporales</taxon>
        <taxon>Meripilaceae</taxon>
        <taxon>Meripilus</taxon>
    </lineage>
</organism>
<dbReference type="GO" id="GO:0009927">
    <property type="term" value="F:histidine phosphotransfer kinase activity"/>
    <property type="evidence" value="ECO:0007669"/>
    <property type="project" value="InterPro"/>
</dbReference>
<dbReference type="GO" id="GO:0043424">
    <property type="term" value="F:protein histidine kinase binding"/>
    <property type="evidence" value="ECO:0007669"/>
    <property type="project" value="InterPro"/>
</dbReference>
<feature type="domain" description="HPt" evidence="3">
    <location>
        <begin position="140"/>
        <end position="242"/>
    </location>
</feature>
<keyword evidence="5" id="KW-1185">Reference proteome</keyword>
<accession>A0AAD5Y8A4</accession>
<proteinExistence type="predicted"/>
<evidence type="ECO:0000256" key="2">
    <source>
        <dbReference type="SAM" id="MobiDB-lite"/>
    </source>
</evidence>
<dbReference type="PANTHER" id="PTHR28242">
    <property type="entry name" value="PHOSPHORELAY INTERMEDIATE PROTEIN YPD1"/>
    <property type="match status" value="1"/>
</dbReference>
<feature type="modified residue" description="Phosphohistidine" evidence="1">
    <location>
        <position position="179"/>
    </location>
</feature>
<dbReference type="EMBL" id="JANAWD010001008">
    <property type="protein sequence ID" value="KAJ3474659.1"/>
    <property type="molecule type" value="Genomic_DNA"/>
</dbReference>
<dbReference type="CDD" id="cd00088">
    <property type="entry name" value="HPT"/>
    <property type="match status" value="1"/>
</dbReference>
<dbReference type="Proteomes" id="UP001212997">
    <property type="component" value="Unassembled WGS sequence"/>
</dbReference>
<keyword evidence="1" id="KW-0597">Phosphoprotein</keyword>
<dbReference type="GO" id="GO:0000160">
    <property type="term" value="P:phosphorelay signal transduction system"/>
    <property type="evidence" value="ECO:0007669"/>
    <property type="project" value="InterPro"/>
</dbReference>
<comment type="caution">
    <text evidence="4">The sequence shown here is derived from an EMBL/GenBank/DDBJ whole genome shotgun (WGS) entry which is preliminary data.</text>
</comment>
<evidence type="ECO:0000313" key="4">
    <source>
        <dbReference type="EMBL" id="KAJ3474659.1"/>
    </source>
</evidence>
<dbReference type="Gene3D" id="1.20.120.160">
    <property type="entry name" value="HPT domain"/>
    <property type="match status" value="1"/>
</dbReference>
<reference evidence="4" key="1">
    <citation type="submission" date="2022-07" db="EMBL/GenBank/DDBJ databases">
        <title>Genome Sequence of Physisporinus lineatus.</title>
        <authorList>
            <person name="Buettner E."/>
        </authorList>
    </citation>
    <scope>NUCLEOTIDE SEQUENCE</scope>
    <source>
        <strain evidence="4">VT162</strain>
    </source>
</reference>
<dbReference type="GO" id="GO:0005737">
    <property type="term" value="C:cytoplasm"/>
    <property type="evidence" value="ECO:0007669"/>
    <property type="project" value="TreeGrafter"/>
</dbReference>
<name>A0AAD5Y8A4_9APHY</name>
<feature type="compositionally biased region" description="Basic and acidic residues" evidence="2">
    <location>
        <begin position="77"/>
        <end position="86"/>
    </location>
</feature>
<dbReference type="SUPFAM" id="SSF47226">
    <property type="entry name" value="Histidine-containing phosphotransfer domain, HPT domain"/>
    <property type="match status" value="1"/>
</dbReference>
<protein>
    <recommendedName>
        <fullName evidence="3">HPt domain-containing protein</fullName>
    </recommendedName>
</protein>
<dbReference type="InterPro" id="IPR036641">
    <property type="entry name" value="HPT_dom_sf"/>
</dbReference>
<evidence type="ECO:0000256" key="1">
    <source>
        <dbReference type="PROSITE-ProRule" id="PRU00110"/>
    </source>
</evidence>
<dbReference type="PROSITE" id="PS50894">
    <property type="entry name" value="HPT"/>
    <property type="match status" value="1"/>
</dbReference>
<feature type="compositionally biased region" description="Polar residues" evidence="2">
    <location>
        <begin position="37"/>
        <end position="49"/>
    </location>
</feature>